<dbReference type="GO" id="GO:0006935">
    <property type="term" value="P:chemotaxis"/>
    <property type="evidence" value="ECO:0007669"/>
    <property type="project" value="InterPro"/>
</dbReference>
<dbReference type="EMBL" id="FNUY01000003">
    <property type="protein sequence ID" value="SEG15051.1"/>
    <property type="molecule type" value="Genomic_DNA"/>
</dbReference>
<dbReference type="SMART" id="SM00283">
    <property type="entry name" value="MA"/>
    <property type="match status" value="1"/>
</dbReference>
<dbReference type="PRINTS" id="PR00260">
    <property type="entry name" value="CHEMTRNSDUCR"/>
</dbReference>
<reference evidence="5 6" key="1">
    <citation type="submission" date="2016-10" db="EMBL/GenBank/DDBJ databases">
        <authorList>
            <person name="de Groot N.N."/>
        </authorList>
    </citation>
    <scope>NUCLEOTIDE SEQUENCE [LARGE SCALE GENOMIC DNA]</scope>
    <source>
        <strain evidence="5 6">DSM 26656</strain>
    </source>
</reference>
<evidence type="ECO:0000256" key="2">
    <source>
        <dbReference type="ARBA" id="ARBA00029447"/>
    </source>
</evidence>
<evidence type="ECO:0000259" key="4">
    <source>
        <dbReference type="PROSITE" id="PS50111"/>
    </source>
</evidence>
<dbReference type="AlphaFoldDB" id="A0A1H5XTK2"/>
<dbReference type="GO" id="GO:0019825">
    <property type="term" value="F:oxygen binding"/>
    <property type="evidence" value="ECO:0007669"/>
    <property type="project" value="InterPro"/>
</dbReference>
<dbReference type="Proteomes" id="UP000236743">
    <property type="component" value="Unassembled WGS sequence"/>
</dbReference>
<keyword evidence="6" id="KW-1185">Reference proteome</keyword>
<gene>
    <name evidence="5" type="ORF">SAMN04488115_103384</name>
</gene>
<dbReference type="InterPro" id="IPR004090">
    <property type="entry name" value="Chemotax_Me-accpt_rcpt"/>
</dbReference>
<dbReference type="Gene3D" id="1.10.490.10">
    <property type="entry name" value="Globins"/>
    <property type="match status" value="1"/>
</dbReference>
<dbReference type="GO" id="GO:0004888">
    <property type="term" value="F:transmembrane signaling receptor activity"/>
    <property type="evidence" value="ECO:0007669"/>
    <property type="project" value="InterPro"/>
</dbReference>
<dbReference type="PROSITE" id="PS50111">
    <property type="entry name" value="CHEMOTAXIS_TRANSDUC_2"/>
    <property type="match status" value="1"/>
</dbReference>
<proteinExistence type="inferred from homology"/>
<keyword evidence="1 3" id="KW-0807">Transducer</keyword>
<protein>
    <submittedName>
        <fullName evidence="5">Methyl-accepting chemotaxis protein</fullName>
    </submittedName>
</protein>
<evidence type="ECO:0000256" key="1">
    <source>
        <dbReference type="ARBA" id="ARBA00023224"/>
    </source>
</evidence>
<dbReference type="GO" id="GO:0016020">
    <property type="term" value="C:membrane"/>
    <property type="evidence" value="ECO:0007669"/>
    <property type="project" value="InterPro"/>
</dbReference>
<sequence>MSSAVLSTLDQIQRRLRAIGYGDAQCARLHLYRPIVDRVIDEIVAGDFERAFTIHPVLRESVLPMADTLYPAEAAHFRLLFDGVFDERYVASIEQLCELERKALVGPRPRVSIAFTLSKEILIRSRKRAVFSPSVLAQDLFIIERVLTYDVNTAITIAQQTEAGEAKRRDAALDDVTATLKTRIGSLDNTISNAVEQFVSTSSETGRATAFIKDTIGQVARASMSVREKSLQTAAATEEMSANIAEIGQRARKSLTITNRAVLDAGQMNDAIARLRNVTDSIGTVVGMIADIAAQTNLLALNATIEAARAGEAGRGFAVVASEVKSLATQTASATQDIARQIAELAASAEACSAHAASIADTIGEIRLDSEAISDAVSQQSAVTAGIARDASEVAESSDEAIASANAVNDSLTMTEKTLERANAAAADIALQVGSAEATVSKALAALRRAS</sequence>
<dbReference type="GO" id="GO:0007165">
    <property type="term" value="P:signal transduction"/>
    <property type="evidence" value="ECO:0007669"/>
    <property type="project" value="UniProtKB-KW"/>
</dbReference>
<dbReference type="SUPFAM" id="SSF58104">
    <property type="entry name" value="Methyl-accepting chemotaxis protein (MCP) signaling domain"/>
    <property type="match status" value="1"/>
</dbReference>
<feature type="domain" description="Methyl-accepting transducer" evidence="4">
    <location>
        <begin position="201"/>
        <end position="416"/>
    </location>
</feature>
<dbReference type="PANTHER" id="PTHR32089">
    <property type="entry name" value="METHYL-ACCEPTING CHEMOTAXIS PROTEIN MCPB"/>
    <property type="match status" value="1"/>
</dbReference>
<dbReference type="Pfam" id="PF00015">
    <property type="entry name" value="MCPsignal"/>
    <property type="match status" value="1"/>
</dbReference>
<evidence type="ECO:0000313" key="5">
    <source>
        <dbReference type="EMBL" id="SEG15051.1"/>
    </source>
</evidence>
<evidence type="ECO:0000256" key="3">
    <source>
        <dbReference type="PROSITE-ProRule" id="PRU00284"/>
    </source>
</evidence>
<organism evidence="5 6">
    <name type="scientific">Bosea lathyri</name>
    <dbReference type="NCBI Taxonomy" id="1036778"/>
    <lineage>
        <taxon>Bacteria</taxon>
        <taxon>Pseudomonadati</taxon>
        <taxon>Pseudomonadota</taxon>
        <taxon>Alphaproteobacteria</taxon>
        <taxon>Hyphomicrobiales</taxon>
        <taxon>Boseaceae</taxon>
        <taxon>Bosea</taxon>
    </lineage>
</organism>
<accession>A0A1H5XTK2</accession>
<dbReference type="Gene3D" id="1.10.287.950">
    <property type="entry name" value="Methyl-accepting chemotaxis protein"/>
    <property type="match status" value="1"/>
</dbReference>
<evidence type="ECO:0000313" key="6">
    <source>
        <dbReference type="Proteomes" id="UP000236743"/>
    </source>
</evidence>
<name>A0A1H5XTK2_9HYPH</name>
<dbReference type="InterPro" id="IPR012292">
    <property type="entry name" value="Globin/Proto"/>
</dbReference>
<comment type="similarity">
    <text evidence="2">Belongs to the methyl-accepting chemotaxis (MCP) protein family.</text>
</comment>
<dbReference type="InterPro" id="IPR004089">
    <property type="entry name" value="MCPsignal_dom"/>
</dbReference>
<dbReference type="PANTHER" id="PTHR32089:SF112">
    <property type="entry name" value="LYSOZYME-LIKE PROTEIN-RELATED"/>
    <property type="match status" value="1"/>
</dbReference>
<dbReference type="GO" id="GO:0020037">
    <property type="term" value="F:heme binding"/>
    <property type="evidence" value="ECO:0007669"/>
    <property type="project" value="InterPro"/>
</dbReference>